<evidence type="ECO:0000256" key="1">
    <source>
        <dbReference type="SAM" id="SignalP"/>
    </source>
</evidence>
<keyword evidence="4" id="KW-1185">Reference proteome</keyword>
<gene>
    <name evidence="3" type="ORF">PMEA_00025659</name>
</gene>
<dbReference type="Proteomes" id="UP001159428">
    <property type="component" value="Unassembled WGS sequence"/>
</dbReference>
<protein>
    <recommendedName>
        <fullName evidence="2">Apple domain-containing protein</fullName>
    </recommendedName>
</protein>
<dbReference type="AlphaFoldDB" id="A0AAU9VV63"/>
<evidence type="ECO:0000259" key="2">
    <source>
        <dbReference type="PROSITE" id="PS50948"/>
    </source>
</evidence>
<accession>A0AAU9VV63</accession>
<dbReference type="EMBL" id="CALNXJ010000005">
    <property type="protein sequence ID" value="CAH3040056.1"/>
    <property type="molecule type" value="Genomic_DNA"/>
</dbReference>
<organism evidence="3 4">
    <name type="scientific">Pocillopora meandrina</name>
    <dbReference type="NCBI Taxonomy" id="46732"/>
    <lineage>
        <taxon>Eukaryota</taxon>
        <taxon>Metazoa</taxon>
        <taxon>Cnidaria</taxon>
        <taxon>Anthozoa</taxon>
        <taxon>Hexacorallia</taxon>
        <taxon>Scleractinia</taxon>
        <taxon>Astrocoeniina</taxon>
        <taxon>Pocilloporidae</taxon>
        <taxon>Pocillopora</taxon>
    </lineage>
</organism>
<proteinExistence type="predicted"/>
<reference evidence="3 4" key="1">
    <citation type="submission" date="2022-05" db="EMBL/GenBank/DDBJ databases">
        <authorList>
            <consortium name="Genoscope - CEA"/>
            <person name="William W."/>
        </authorList>
    </citation>
    <scope>NUCLEOTIDE SEQUENCE [LARGE SCALE GENOMIC DNA]</scope>
</reference>
<comment type="caution">
    <text evidence="3">The sequence shown here is derived from an EMBL/GenBank/DDBJ whole genome shotgun (WGS) entry which is preliminary data.</text>
</comment>
<dbReference type="PROSITE" id="PS50948">
    <property type="entry name" value="PAN"/>
    <property type="match status" value="1"/>
</dbReference>
<dbReference type="InterPro" id="IPR003609">
    <property type="entry name" value="Pan_app"/>
</dbReference>
<feature type="domain" description="Apple" evidence="2">
    <location>
        <begin position="25"/>
        <end position="102"/>
    </location>
</feature>
<evidence type="ECO:0000313" key="3">
    <source>
        <dbReference type="EMBL" id="CAH3040056.1"/>
    </source>
</evidence>
<dbReference type="Pfam" id="PF00024">
    <property type="entry name" value="PAN_1"/>
    <property type="match status" value="1"/>
</dbReference>
<keyword evidence="1" id="KW-0732">Signal</keyword>
<name>A0AAU9VV63_9CNID</name>
<sequence length="306" mass="34894">MTPKLSLVIMFLMSPIGILNASSQCQAGEHSIDGMFLRGHTFMTYPVGLPEMCYFRCEEEVTCQSYNFVIAQRICELNNRTKEATPEDFMPDQRRYYMKRSHNRVPLGSIKELPADTCGEIRASEGEEMIDGIHWIYFEENGEVIEAYCKEGWQKINGEVPVCFGAKDNEYGAFNMTKSGRVKTMKLIHRSGSVHCNPTTGASYWGCTHSRYQGDLTTIITDVDKKPVLPPAYDLKDFGGPEEKPHFYSLPGYHHNSTELVFRTLVNPLSVSNNQEMQIWYGPDMVDRYEENNSGKTCVDVYAFYV</sequence>
<evidence type="ECO:0000313" key="4">
    <source>
        <dbReference type="Proteomes" id="UP001159428"/>
    </source>
</evidence>
<dbReference type="SUPFAM" id="SSF57414">
    <property type="entry name" value="Hairpin loop containing domain-like"/>
    <property type="match status" value="1"/>
</dbReference>
<feature type="chain" id="PRO_5043471303" description="Apple domain-containing protein" evidence="1">
    <location>
        <begin position="22"/>
        <end position="306"/>
    </location>
</feature>
<feature type="signal peptide" evidence="1">
    <location>
        <begin position="1"/>
        <end position="21"/>
    </location>
</feature>